<dbReference type="EMBL" id="MFQW01000035">
    <property type="protein sequence ID" value="OGH85867.1"/>
    <property type="molecule type" value="Genomic_DNA"/>
</dbReference>
<name>A0A1F6NPE5_9BACT</name>
<keyword evidence="2" id="KW-0732">Signal</keyword>
<keyword evidence="1" id="KW-0812">Transmembrane</keyword>
<dbReference type="InterPro" id="IPR043993">
    <property type="entry name" value="T4SS_pilin"/>
</dbReference>
<reference evidence="3 4" key="1">
    <citation type="journal article" date="2016" name="Nat. Commun.">
        <title>Thousands of microbial genomes shed light on interconnected biogeochemical processes in an aquifer system.</title>
        <authorList>
            <person name="Anantharaman K."/>
            <person name="Brown C.T."/>
            <person name="Hug L.A."/>
            <person name="Sharon I."/>
            <person name="Castelle C.J."/>
            <person name="Probst A.J."/>
            <person name="Thomas B.C."/>
            <person name="Singh A."/>
            <person name="Wilkins M.J."/>
            <person name="Karaoz U."/>
            <person name="Brodie E.L."/>
            <person name="Williams K.H."/>
            <person name="Hubbard S.S."/>
            <person name="Banfield J.F."/>
        </authorList>
    </citation>
    <scope>NUCLEOTIDE SEQUENCE [LARGE SCALE GENOMIC DNA]</scope>
</reference>
<organism evidence="3 4">
    <name type="scientific">Candidatus Magasanikbacteria bacterium RIFOXYC12_FULL_33_11</name>
    <dbReference type="NCBI Taxonomy" id="1798701"/>
    <lineage>
        <taxon>Bacteria</taxon>
        <taxon>Candidatus Magasanikiibacteriota</taxon>
    </lineage>
</organism>
<feature type="signal peptide" evidence="2">
    <location>
        <begin position="1"/>
        <end position="23"/>
    </location>
</feature>
<evidence type="ECO:0000313" key="3">
    <source>
        <dbReference type="EMBL" id="OGH85867.1"/>
    </source>
</evidence>
<evidence type="ECO:0000313" key="4">
    <source>
        <dbReference type="Proteomes" id="UP000178349"/>
    </source>
</evidence>
<evidence type="ECO:0000256" key="1">
    <source>
        <dbReference type="SAM" id="Phobius"/>
    </source>
</evidence>
<comment type="caution">
    <text evidence="3">The sequence shown here is derived from an EMBL/GenBank/DDBJ whole genome shotgun (WGS) entry which is preliminary data.</text>
</comment>
<keyword evidence="1" id="KW-1133">Transmembrane helix</keyword>
<feature type="chain" id="PRO_5009525825" description="DUF4134 domain-containing protein" evidence="2">
    <location>
        <begin position="24"/>
        <end position="123"/>
    </location>
</feature>
<gene>
    <name evidence="3" type="ORF">A2493_02365</name>
</gene>
<protein>
    <recommendedName>
        <fullName evidence="5">DUF4134 domain-containing protein</fullName>
    </recommendedName>
</protein>
<dbReference type="AlphaFoldDB" id="A0A1F6NPE5"/>
<dbReference type="Proteomes" id="UP000178349">
    <property type="component" value="Unassembled WGS sequence"/>
</dbReference>
<sequence>MRKFLVTIFLLGVSLLSVSNVYAKKTLNDADSALDTVSQKTGIDQKDFSAVTGNVVNMIFIFVGLIFFALMVYAGLRWMTARDQADKVEKARNTMIAAVIGLVIVVAAYAITNFLQTKIINGG</sequence>
<proteinExistence type="predicted"/>
<feature type="transmembrane region" description="Helical" evidence="1">
    <location>
        <begin position="55"/>
        <end position="76"/>
    </location>
</feature>
<evidence type="ECO:0008006" key="5">
    <source>
        <dbReference type="Google" id="ProtNLM"/>
    </source>
</evidence>
<keyword evidence="1" id="KW-0472">Membrane</keyword>
<feature type="transmembrane region" description="Helical" evidence="1">
    <location>
        <begin position="96"/>
        <end position="115"/>
    </location>
</feature>
<accession>A0A1F6NPE5</accession>
<evidence type="ECO:0000256" key="2">
    <source>
        <dbReference type="SAM" id="SignalP"/>
    </source>
</evidence>
<dbReference type="Pfam" id="PF18895">
    <property type="entry name" value="T4SS_pilin"/>
    <property type="match status" value="1"/>
</dbReference>